<dbReference type="Pfam" id="PF02020">
    <property type="entry name" value="W2"/>
    <property type="match status" value="1"/>
</dbReference>
<keyword evidence="9" id="KW-0648">Protein biosynthesis</keyword>
<feature type="domain" description="W2" evidence="14">
    <location>
        <begin position="806"/>
        <end position="985"/>
    </location>
</feature>
<gene>
    <name evidence="16" type="ORF">AFUS01_LOCUS31318</name>
</gene>
<evidence type="ECO:0000256" key="2">
    <source>
        <dbReference type="ARBA" id="ARBA00022481"/>
    </source>
</evidence>
<evidence type="ECO:0000256" key="3">
    <source>
        <dbReference type="ARBA" id="ARBA00022491"/>
    </source>
</evidence>
<sequence length="995" mass="114451">MRADGYECGSCIGQKVPWEKGMRIMFEVHGVAGADDYVCCYETMEVGTRILSVTTHGQYGLFSKAVAYCSQTAITLKSCTHTFIVKVNWTLLSHRKSVSACHFERPRGRDEIRSQSTTYERWIPPSAIKRDALPENSDDVKFRKVRAILNKLTPQTFDKLSDEVINIGLDSPVLLKGFILLIFEKALQEPKYVCMYAQLCKKLNKKVPNFDPPNPEYTTTFRRLLLSKCQDEYENRARASAAFDHRTERLTPEEEEEKQISKLKMLGNIKFIGELGKLEMLTHSILHKCCEELVKKTKAEDLECLCQIMSTCGHLLDNDKGKYLMDQYFARMKELSINDKLPSRIRFMLQDVLELRENHWLPRQSTSRKESPKSIDEIHREAKDEMGITDYQQSDVIRSLQFDARTRNNRFGNKKNRTGMEDVFAPVPLAVTSLGTGPGVITPGDKPMGIETNGYHHSNSMNNYRPAGGMRNYMPNNMQSNGSFYPQMKNNKINHYMNQQDHHNPINIHQNRNIQNNSMHNGYEKAPVAPRFLKQGGNHMPQMPPVPAMTATMPVVSEELSLRPPPNSMKMFPVGQIYIPNLKNANTEVLQPAKPAVPILPKEPPLLAPVKNAVEKVKPKKEKGPTKEGVIKRVEEIVEEFIKGKNENESAEDIRQMKIPDRFISDMLTSVLNKAMDRNETERERVYTLVMYIIQEELVTRTQFIESFRNMLDLMGDLEADIPRIKSYVAAYAARAVTQQIISLSEVAEPMEGGNHYPFLLLVLQQLSKTMDKHKVTKLFDESKINLLNTLPKTDRTKDRMADILEERELSFLFPLLKIQAEMAKQLQSNSDSLSFFTWIKENVDSDYHTSQGFISALVTVIVKFVTAETSQNLGSEQTEKATKEKEKELLLKFKPVIENFLHRVDLQVVAIYALQATWFALESPKVMLLRWFMNMYELEIIEEEAFLKWKEDIRDDYPGKGNALFQVNQWLLWLEQADEEEEEDEELDEDQIRV</sequence>
<dbReference type="GO" id="GO:0006417">
    <property type="term" value="P:regulation of translation"/>
    <property type="evidence" value="ECO:0007669"/>
    <property type="project" value="UniProtKB-KW"/>
</dbReference>
<evidence type="ECO:0000256" key="7">
    <source>
        <dbReference type="ARBA" id="ARBA00022843"/>
    </source>
</evidence>
<dbReference type="GO" id="GO:0003743">
    <property type="term" value="F:translation initiation factor activity"/>
    <property type="evidence" value="ECO:0007669"/>
    <property type="project" value="UniProtKB-KW"/>
</dbReference>
<organism evidence="16 17">
    <name type="scientific">Allacma fusca</name>
    <dbReference type="NCBI Taxonomy" id="39272"/>
    <lineage>
        <taxon>Eukaryota</taxon>
        <taxon>Metazoa</taxon>
        <taxon>Ecdysozoa</taxon>
        <taxon>Arthropoda</taxon>
        <taxon>Hexapoda</taxon>
        <taxon>Collembola</taxon>
        <taxon>Symphypleona</taxon>
        <taxon>Sminthuridae</taxon>
        <taxon>Allacma</taxon>
    </lineage>
</organism>
<proteinExistence type="inferred from homology"/>
<comment type="subunit">
    <text evidence="13">Interacts with the serine/threonine protein kinases MKNK1 and MKNK2. Binds EIF4A and EIF3. Interacts with MIF4GD. Interacts with DAZAP2.</text>
</comment>
<evidence type="ECO:0000259" key="14">
    <source>
        <dbReference type="PROSITE" id="PS51363"/>
    </source>
</evidence>
<dbReference type="Pfam" id="PF02854">
    <property type="entry name" value="MIF4G"/>
    <property type="match status" value="1"/>
</dbReference>
<keyword evidence="10" id="KW-0007">Acetylation</keyword>
<dbReference type="SMART" id="SM00544">
    <property type="entry name" value="MA3"/>
    <property type="match status" value="1"/>
</dbReference>
<keyword evidence="2" id="KW-0488">Methylation</keyword>
<comment type="caution">
    <text evidence="16">The sequence shown here is derived from an EMBL/GenBank/DDBJ whole genome shotgun (WGS) entry which is preliminary data.</text>
</comment>
<protein>
    <recommendedName>
        <fullName evidence="12">Eukaryotic translation initiation factor 4 gamma 2</fullName>
    </recommendedName>
</protein>
<keyword evidence="8" id="KW-0810">Translation regulation</keyword>
<dbReference type="GO" id="GO:0003729">
    <property type="term" value="F:mRNA binding"/>
    <property type="evidence" value="ECO:0007669"/>
    <property type="project" value="TreeGrafter"/>
</dbReference>
<evidence type="ECO:0000256" key="11">
    <source>
        <dbReference type="ARBA" id="ARBA00037759"/>
    </source>
</evidence>
<keyword evidence="7" id="KW-0832">Ubl conjugation</keyword>
<evidence type="ECO:0000256" key="6">
    <source>
        <dbReference type="ARBA" id="ARBA00022553"/>
    </source>
</evidence>
<evidence type="ECO:0000256" key="12">
    <source>
        <dbReference type="ARBA" id="ARBA00040449"/>
    </source>
</evidence>
<dbReference type="SMART" id="SM00543">
    <property type="entry name" value="MIF4G"/>
    <property type="match status" value="1"/>
</dbReference>
<dbReference type="GO" id="GO:0016281">
    <property type="term" value="C:eukaryotic translation initiation factor 4F complex"/>
    <property type="evidence" value="ECO:0007669"/>
    <property type="project" value="TreeGrafter"/>
</dbReference>
<reference evidence="16" key="1">
    <citation type="submission" date="2021-06" db="EMBL/GenBank/DDBJ databases">
        <authorList>
            <person name="Hodson N. C."/>
            <person name="Mongue J. A."/>
            <person name="Jaron S. K."/>
        </authorList>
    </citation>
    <scope>NUCLEOTIDE SEQUENCE</scope>
</reference>
<dbReference type="PANTHER" id="PTHR23253">
    <property type="entry name" value="EUKARYOTIC TRANSLATION INITIATION FACTOR 4 GAMMA"/>
    <property type="match status" value="1"/>
</dbReference>
<evidence type="ECO:0000256" key="1">
    <source>
        <dbReference type="ARBA" id="ARBA00005775"/>
    </source>
</evidence>
<dbReference type="Pfam" id="PF02847">
    <property type="entry name" value="MA3"/>
    <property type="match status" value="1"/>
</dbReference>
<dbReference type="PROSITE" id="PS51366">
    <property type="entry name" value="MI"/>
    <property type="match status" value="1"/>
</dbReference>
<evidence type="ECO:0000256" key="8">
    <source>
        <dbReference type="ARBA" id="ARBA00022845"/>
    </source>
</evidence>
<comment type="function">
    <text evidence="11">Appears to play a role in the switch from cap-dependent to IRES-mediated translation during mitosis, apoptosis and viral infection. Cleaved by some caspases and viral proteases.</text>
</comment>
<accession>A0A8J2KTA8</accession>
<dbReference type="OrthoDB" id="514777at2759"/>
<feature type="domain" description="MI" evidence="15">
    <location>
        <begin position="629"/>
        <end position="752"/>
    </location>
</feature>
<evidence type="ECO:0000256" key="13">
    <source>
        <dbReference type="ARBA" id="ARBA00046720"/>
    </source>
</evidence>
<dbReference type="InterPro" id="IPR003891">
    <property type="entry name" value="Initiation_fac_eIF4g_MI"/>
</dbReference>
<dbReference type="AlphaFoldDB" id="A0A8J2KTA8"/>
<keyword evidence="6" id="KW-0597">Phosphoprotein</keyword>
<dbReference type="InterPro" id="IPR003307">
    <property type="entry name" value="W2_domain"/>
</dbReference>
<evidence type="ECO:0000256" key="9">
    <source>
        <dbReference type="ARBA" id="ARBA00022917"/>
    </source>
</evidence>
<keyword evidence="17" id="KW-1185">Reference proteome</keyword>
<evidence type="ECO:0000256" key="5">
    <source>
        <dbReference type="ARBA" id="ARBA00022540"/>
    </source>
</evidence>
<evidence type="ECO:0000259" key="15">
    <source>
        <dbReference type="PROSITE" id="PS51366"/>
    </source>
</evidence>
<evidence type="ECO:0000256" key="4">
    <source>
        <dbReference type="ARBA" id="ARBA00022499"/>
    </source>
</evidence>
<dbReference type="PANTHER" id="PTHR23253:SF9">
    <property type="entry name" value="EUKARYOTIC TRANSLATION INITIATION FACTOR 4 GAMMA 2"/>
    <property type="match status" value="1"/>
</dbReference>
<keyword evidence="5" id="KW-0396">Initiation factor</keyword>
<dbReference type="InterPro" id="IPR003890">
    <property type="entry name" value="MIF4G-like_typ-3"/>
</dbReference>
<evidence type="ECO:0000313" key="16">
    <source>
        <dbReference type="EMBL" id="CAG7820950.1"/>
    </source>
</evidence>
<dbReference type="Proteomes" id="UP000708208">
    <property type="component" value="Unassembled WGS sequence"/>
</dbReference>
<keyword evidence="3" id="KW-0678">Repressor</keyword>
<keyword evidence="4" id="KW-1017">Isopeptide bond</keyword>
<dbReference type="CDD" id="cd11559">
    <property type="entry name" value="W2_eIF4G1_like"/>
    <property type="match status" value="1"/>
</dbReference>
<name>A0A8J2KTA8_9HEXA</name>
<dbReference type="EMBL" id="CAJVCH010495730">
    <property type="protein sequence ID" value="CAG7820950.1"/>
    <property type="molecule type" value="Genomic_DNA"/>
</dbReference>
<dbReference type="SMART" id="SM00515">
    <property type="entry name" value="eIF5C"/>
    <property type="match status" value="1"/>
</dbReference>
<dbReference type="PROSITE" id="PS51363">
    <property type="entry name" value="W2"/>
    <property type="match status" value="1"/>
</dbReference>
<comment type="similarity">
    <text evidence="1">Belongs to the eukaryotic initiation factor 4G family.</text>
</comment>
<evidence type="ECO:0000256" key="10">
    <source>
        <dbReference type="ARBA" id="ARBA00022990"/>
    </source>
</evidence>
<evidence type="ECO:0000313" key="17">
    <source>
        <dbReference type="Proteomes" id="UP000708208"/>
    </source>
</evidence>